<accession>A0ABR6BVR2</accession>
<reference evidence="2 3" key="1">
    <citation type="submission" date="2020-08" db="EMBL/GenBank/DDBJ databases">
        <title>Genomic Encyclopedia of Archaeal and Bacterial Type Strains, Phase II (KMG-II): from individual species to whole genera.</title>
        <authorList>
            <person name="Goeker M."/>
        </authorList>
    </citation>
    <scope>NUCLEOTIDE SEQUENCE [LARGE SCALE GENOMIC DNA]</scope>
    <source>
        <strain evidence="2 3">DSM 43850</strain>
    </source>
</reference>
<feature type="chain" id="PRO_5047485512" evidence="1">
    <location>
        <begin position="31"/>
        <end position="349"/>
    </location>
</feature>
<proteinExistence type="predicted"/>
<organism evidence="2 3">
    <name type="scientific">Kutzneria viridogrisea</name>
    <dbReference type="NCBI Taxonomy" id="47990"/>
    <lineage>
        <taxon>Bacteria</taxon>
        <taxon>Bacillati</taxon>
        <taxon>Actinomycetota</taxon>
        <taxon>Actinomycetes</taxon>
        <taxon>Pseudonocardiales</taxon>
        <taxon>Pseudonocardiaceae</taxon>
        <taxon>Kutzneria</taxon>
    </lineage>
</organism>
<dbReference type="SUPFAM" id="SSF53474">
    <property type="entry name" value="alpha/beta-Hydrolases"/>
    <property type="match status" value="1"/>
</dbReference>
<name>A0ABR6BVR2_9PSEU</name>
<dbReference type="Proteomes" id="UP000517916">
    <property type="component" value="Unassembled WGS sequence"/>
</dbReference>
<evidence type="ECO:0000313" key="3">
    <source>
        <dbReference type="Proteomes" id="UP000517916"/>
    </source>
</evidence>
<dbReference type="PROSITE" id="PS51257">
    <property type="entry name" value="PROKAR_LIPOPROTEIN"/>
    <property type="match status" value="1"/>
</dbReference>
<dbReference type="InterPro" id="IPR029058">
    <property type="entry name" value="AB_hydrolase_fold"/>
</dbReference>
<comment type="caution">
    <text evidence="2">The sequence shown here is derived from an EMBL/GenBank/DDBJ whole genome shotgun (WGS) entry which is preliminary data.</text>
</comment>
<evidence type="ECO:0000313" key="2">
    <source>
        <dbReference type="EMBL" id="MBA8930953.1"/>
    </source>
</evidence>
<feature type="signal peptide" evidence="1">
    <location>
        <begin position="1"/>
        <end position="30"/>
    </location>
</feature>
<dbReference type="RefSeq" id="WP_030108807.1">
    <property type="nucleotide sequence ID" value="NZ_BAAABQ010000087.1"/>
</dbReference>
<evidence type="ECO:0000256" key="1">
    <source>
        <dbReference type="SAM" id="SignalP"/>
    </source>
</evidence>
<gene>
    <name evidence="2" type="ORF">BC739_008200</name>
</gene>
<dbReference type="EMBL" id="JACJID010000008">
    <property type="protein sequence ID" value="MBA8930953.1"/>
    <property type="molecule type" value="Genomic_DNA"/>
</dbReference>
<sequence>MRSLPLLATSLFAGCAVVAGMLAAPQPASATAPTVTCTEADVPVTALVLPATIHGQLCAPEGVTAKSVQLLLPGATFNRKYWDLPYKPDQYSYQRDMARNGLATFAVDPIGIGQSSRPLSALVTGAGQASAMHQVISALRAGKVGGTRFGKVLIGGHSAGSALSIIESATYHDVDGVLLTGMTHLPNMPVLLKDVAVGLQPVTVDPLLSSRGGDPGYLTSRPGERNIMYFSASDVEPGVVAADEQYAKDQVSAVSLVEIIGLGLVSPLSRSISVPVMLADGGNDTGFCGFLRDCSSAQALRAGEAPYFSDAAQLSVFVLPGAGHGLGLAENAADYRAATLKWLHEHDFA</sequence>
<dbReference type="Gene3D" id="3.40.50.1820">
    <property type="entry name" value="alpha/beta hydrolase"/>
    <property type="match status" value="1"/>
</dbReference>
<protein>
    <submittedName>
        <fullName evidence="2">Uncharacterized protein</fullName>
    </submittedName>
</protein>
<keyword evidence="1" id="KW-0732">Signal</keyword>
<keyword evidence="3" id="KW-1185">Reference proteome</keyword>